<reference evidence="1" key="2">
    <citation type="submission" date="2020-09" db="EMBL/GenBank/DDBJ databases">
        <authorList>
            <person name="Sun Q."/>
            <person name="Zhou Y."/>
        </authorList>
    </citation>
    <scope>NUCLEOTIDE SEQUENCE</scope>
    <source>
        <strain evidence="1">CGMCC 4.5737</strain>
    </source>
</reference>
<accession>A0A8J3CF74</accession>
<protein>
    <submittedName>
        <fullName evidence="1">Uncharacterized protein</fullName>
    </submittedName>
</protein>
<comment type="caution">
    <text evidence="1">The sequence shown here is derived from an EMBL/GenBank/DDBJ whole genome shotgun (WGS) entry which is preliminary data.</text>
</comment>
<reference evidence="1" key="1">
    <citation type="journal article" date="2014" name="Int. J. Syst. Evol. Microbiol.">
        <title>Complete genome sequence of Corynebacterium casei LMG S-19264T (=DSM 44701T), isolated from a smear-ripened cheese.</title>
        <authorList>
            <consortium name="US DOE Joint Genome Institute (JGI-PGF)"/>
            <person name="Walter F."/>
            <person name="Albersmeier A."/>
            <person name="Kalinowski J."/>
            <person name="Ruckert C."/>
        </authorList>
    </citation>
    <scope>NUCLEOTIDE SEQUENCE</scope>
    <source>
        <strain evidence="1">CGMCC 4.5737</strain>
    </source>
</reference>
<gene>
    <name evidence="1" type="ORF">GCM10012275_64070</name>
</gene>
<proteinExistence type="predicted"/>
<keyword evidence="2" id="KW-1185">Reference proteome</keyword>
<dbReference type="AlphaFoldDB" id="A0A8J3CF74"/>
<sequence>MDTKNVTATESDASDVYTDIVGMLIDVVGEDILLDLEVGTKSVSHLVDR</sequence>
<evidence type="ECO:0000313" key="1">
    <source>
        <dbReference type="EMBL" id="GGM84543.1"/>
    </source>
</evidence>
<dbReference type="Proteomes" id="UP000637578">
    <property type="component" value="Unassembled WGS sequence"/>
</dbReference>
<evidence type="ECO:0000313" key="2">
    <source>
        <dbReference type="Proteomes" id="UP000637578"/>
    </source>
</evidence>
<dbReference type="EMBL" id="BMMK01000075">
    <property type="protein sequence ID" value="GGM84543.1"/>
    <property type="molecule type" value="Genomic_DNA"/>
</dbReference>
<organism evidence="1 2">
    <name type="scientific">Longimycelium tulufanense</name>
    <dbReference type="NCBI Taxonomy" id="907463"/>
    <lineage>
        <taxon>Bacteria</taxon>
        <taxon>Bacillati</taxon>
        <taxon>Actinomycetota</taxon>
        <taxon>Actinomycetes</taxon>
        <taxon>Pseudonocardiales</taxon>
        <taxon>Pseudonocardiaceae</taxon>
        <taxon>Longimycelium</taxon>
    </lineage>
</organism>
<name>A0A8J3CF74_9PSEU</name>